<keyword evidence="1" id="KW-1133">Transmembrane helix</keyword>
<reference evidence="2 3" key="1">
    <citation type="submission" date="2024-06" db="EMBL/GenBank/DDBJ databases">
        <title>The Natural Products Discovery Center: Release of the First 8490 Sequenced Strains for Exploring Actinobacteria Biosynthetic Diversity.</title>
        <authorList>
            <person name="Kalkreuter E."/>
            <person name="Kautsar S.A."/>
            <person name="Yang D."/>
            <person name="Bader C.D."/>
            <person name="Teijaro C.N."/>
            <person name="Fluegel L."/>
            <person name="Davis C.M."/>
            <person name="Simpson J.R."/>
            <person name="Lauterbach L."/>
            <person name="Steele A.D."/>
            <person name="Gui C."/>
            <person name="Meng S."/>
            <person name="Li G."/>
            <person name="Viehrig K."/>
            <person name="Ye F."/>
            <person name="Su P."/>
            <person name="Kiefer A.F."/>
            <person name="Nichols A."/>
            <person name="Cepeda A.J."/>
            <person name="Yan W."/>
            <person name="Fan B."/>
            <person name="Jiang Y."/>
            <person name="Adhikari A."/>
            <person name="Zheng C.-J."/>
            <person name="Schuster L."/>
            <person name="Cowan T.M."/>
            <person name="Smanski M.J."/>
            <person name="Chevrette M.G."/>
            <person name="De Carvalho L.P.S."/>
            <person name="Shen B."/>
        </authorList>
    </citation>
    <scope>NUCLEOTIDE SEQUENCE [LARGE SCALE GENOMIC DNA]</scope>
    <source>
        <strain evidence="2 3">NPDC049574</strain>
    </source>
</reference>
<keyword evidence="1" id="KW-0472">Membrane</keyword>
<comment type="caution">
    <text evidence="2">The sequence shown here is derived from an EMBL/GenBank/DDBJ whole genome shotgun (WGS) entry which is preliminary data.</text>
</comment>
<dbReference type="EMBL" id="JBFARM010000008">
    <property type="protein sequence ID" value="MEV4289013.1"/>
    <property type="molecule type" value="Genomic_DNA"/>
</dbReference>
<feature type="transmembrane region" description="Helical" evidence="1">
    <location>
        <begin position="41"/>
        <end position="64"/>
    </location>
</feature>
<dbReference type="RefSeq" id="WP_364454606.1">
    <property type="nucleotide sequence ID" value="NZ_JBFARM010000008.1"/>
</dbReference>
<proteinExistence type="predicted"/>
<gene>
    <name evidence="2" type="ORF">AB0K40_26195</name>
</gene>
<accession>A0ABV3H921</accession>
<organism evidence="2 3">
    <name type="scientific">Nonomuraea bangladeshensis</name>
    <dbReference type="NCBI Taxonomy" id="404385"/>
    <lineage>
        <taxon>Bacteria</taxon>
        <taxon>Bacillati</taxon>
        <taxon>Actinomycetota</taxon>
        <taxon>Actinomycetes</taxon>
        <taxon>Streptosporangiales</taxon>
        <taxon>Streptosporangiaceae</taxon>
        <taxon>Nonomuraea</taxon>
    </lineage>
</organism>
<evidence type="ECO:0000313" key="3">
    <source>
        <dbReference type="Proteomes" id="UP001552427"/>
    </source>
</evidence>
<keyword evidence="1" id="KW-0812">Transmembrane</keyword>
<name>A0ABV3H921_9ACTN</name>
<dbReference type="Proteomes" id="UP001552427">
    <property type="component" value="Unassembled WGS sequence"/>
</dbReference>
<sequence>MTLDEQRISAELRRMADEARPVDPLAYAARARAGSTRRRRLSWSVAGLAAAASVIAAVTVVTVVTGGGPGQVTAAEVDRLPDNTPEQARAVRACMPQGGPVHNMDGRRRIPEHGSVEDFRMLVEYRDEGGSTALVGSLSGFVLCTPSTPKDLSERAVFTYWGFQAPGNMRGFPGALQVDAYTSQSRYEEGRDKATRDQTFRVVVGRVTADVRRVEVDWADGRRTDARIADGFFIARVLGKSVPRPGGGKDAFGRPLTVLGSPPVTVTAYGPQNQVLEQVTDEAFGPLGRGTGY</sequence>
<keyword evidence="3" id="KW-1185">Reference proteome</keyword>
<evidence type="ECO:0000313" key="2">
    <source>
        <dbReference type="EMBL" id="MEV4289013.1"/>
    </source>
</evidence>
<evidence type="ECO:0000256" key="1">
    <source>
        <dbReference type="SAM" id="Phobius"/>
    </source>
</evidence>
<protein>
    <submittedName>
        <fullName evidence="2">Uncharacterized protein</fullName>
    </submittedName>
</protein>